<dbReference type="PROSITE" id="PS51719">
    <property type="entry name" value="G_SEPTIN"/>
    <property type="match status" value="1"/>
</dbReference>
<evidence type="ECO:0000256" key="7">
    <source>
        <dbReference type="PIRNR" id="PIRNR006698"/>
    </source>
</evidence>
<dbReference type="Proteomes" id="UP001165289">
    <property type="component" value="Unassembled WGS sequence"/>
</dbReference>
<organism evidence="11 12">
    <name type="scientific">Oopsacas minuta</name>
    <dbReference type="NCBI Taxonomy" id="111878"/>
    <lineage>
        <taxon>Eukaryota</taxon>
        <taxon>Metazoa</taxon>
        <taxon>Porifera</taxon>
        <taxon>Hexactinellida</taxon>
        <taxon>Hexasterophora</taxon>
        <taxon>Lyssacinosida</taxon>
        <taxon>Leucopsacidae</taxon>
        <taxon>Oopsacas</taxon>
    </lineage>
</organism>
<dbReference type="SUPFAM" id="SSF52540">
    <property type="entry name" value="P-loop containing nucleoside triphosphate hydrolases"/>
    <property type="match status" value="1"/>
</dbReference>
<feature type="region of interest" description="Disordered" evidence="9">
    <location>
        <begin position="367"/>
        <end position="417"/>
    </location>
</feature>
<gene>
    <name evidence="11" type="ORF">LOD99_540</name>
</gene>
<keyword evidence="2" id="KW-0132">Cell division</keyword>
<dbReference type="GO" id="GO:0005525">
    <property type="term" value="F:GTP binding"/>
    <property type="evidence" value="ECO:0007669"/>
    <property type="project" value="UniProtKB-UniRule"/>
</dbReference>
<dbReference type="GO" id="GO:0032154">
    <property type="term" value="C:cleavage furrow"/>
    <property type="evidence" value="ECO:0007669"/>
    <property type="project" value="UniProtKB-SubCell"/>
</dbReference>
<evidence type="ECO:0000256" key="5">
    <source>
        <dbReference type="ARBA" id="ARBA00023134"/>
    </source>
</evidence>
<evidence type="ECO:0000256" key="2">
    <source>
        <dbReference type="ARBA" id="ARBA00022618"/>
    </source>
</evidence>
<protein>
    <recommendedName>
        <fullName evidence="7">Septin</fullName>
    </recommendedName>
</protein>
<dbReference type="GO" id="GO:0051301">
    <property type="term" value="P:cell division"/>
    <property type="evidence" value="ECO:0007669"/>
    <property type="project" value="UniProtKB-KW"/>
</dbReference>
<dbReference type="InterPro" id="IPR016491">
    <property type="entry name" value="Septin"/>
</dbReference>
<dbReference type="PANTHER" id="PTHR18884">
    <property type="entry name" value="SEPTIN"/>
    <property type="match status" value="1"/>
</dbReference>
<keyword evidence="4" id="KW-0175">Coiled coil</keyword>
<feature type="compositionally biased region" description="Basic and acidic residues" evidence="9">
    <location>
        <begin position="367"/>
        <end position="402"/>
    </location>
</feature>
<evidence type="ECO:0000256" key="6">
    <source>
        <dbReference type="ARBA" id="ARBA00023306"/>
    </source>
</evidence>
<dbReference type="Pfam" id="PF00735">
    <property type="entry name" value="Septin"/>
    <property type="match status" value="1"/>
</dbReference>
<keyword evidence="6" id="KW-0131">Cell cycle</keyword>
<dbReference type="AlphaFoldDB" id="A0AAV7K979"/>
<evidence type="ECO:0000256" key="1">
    <source>
        <dbReference type="ARBA" id="ARBA00004626"/>
    </source>
</evidence>
<reference evidence="11 12" key="1">
    <citation type="journal article" date="2023" name="BMC Biol.">
        <title>The compact genome of the sponge Oopsacas minuta (Hexactinellida) is lacking key metazoan core genes.</title>
        <authorList>
            <person name="Santini S."/>
            <person name="Schenkelaars Q."/>
            <person name="Jourda C."/>
            <person name="Duchesne M."/>
            <person name="Belahbib H."/>
            <person name="Rocher C."/>
            <person name="Selva M."/>
            <person name="Riesgo A."/>
            <person name="Vervoort M."/>
            <person name="Leys S.P."/>
            <person name="Kodjabachian L."/>
            <person name="Le Bivic A."/>
            <person name="Borchiellini C."/>
            <person name="Claverie J.M."/>
            <person name="Renard E."/>
        </authorList>
    </citation>
    <scope>NUCLEOTIDE SEQUENCE [LARGE SCALE GENOMIC DNA]</scope>
    <source>
        <strain evidence="11">SPO-2</strain>
    </source>
</reference>
<comment type="subcellular location">
    <subcellularLocation>
        <location evidence="1">Cleavage furrow</location>
    </subcellularLocation>
</comment>
<dbReference type="InterPro" id="IPR027417">
    <property type="entry name" value="P-loop_NTPase"/>
</dbReference>
<keyword evidence="12" id="KW-1185">Reference proteome</keyword>
<dbReference type="EMBL" id="JAKMXF010000111">
    <property type="protein sequence ID" value="KAI6657797.1"/>
    <property type="molecule type" value="Genomic_DNA"/>
</dbReference>
<dbReference type="Gene3D" id="3.40.50.300">
    <property type="entry name" value="P-loop containing nucleotide triphosphate hydrolases"/>
    <property type="match status" value="1"/>
</dbReference>
<evidence type="ECO:0000313" key="12">
    <source>
        <dbReference type="Proteomes" id="UP001165289"/>
    </source>
</evidence>
<name>A0AAV7K979_9METZ</name>
<proteinExistence type="inferred from homology"/>
<accession>A0AAV7K979</accession>
<comment type="caution">
    <text evidence="11">The sequence shown here is derived from an EMBL/GenBank/DDBJ whole genome shotgun (WGS) entry which is preliminary data.</text>
</comment>
<evidence type="ECO:0000313" key="11">
    <source>
        <dbReference type="EMBL" id="KAI6657797.1"/>
    </source>
</evidence>
<sequence length="417" mass="48607">MEKILSGYVGFANLPNQVHRKAVKKGFEFSLMVVGASGLGKSTLINSLFLTDLYVDNGYHSPNQRLPKTTTTQCSAVHIIEGGVRLQLTLVDTPGFGELVDNTECWDPILKYIDSRYEEFLTSESRVNRQNNPDLRVHACLYFIAPNGHGLKQLDIDFMKQLHKKVNIVPIIAKADTFSPEECRAFKHKILQDINQHGIEIYNFPDYDFEDEEDARTNKKLKESIPFAVIGSNTVVEQNGKKVRGRSYPWGVVDIENDEHCDFNTLRNMLVRTHMQDLKDVTNNILYERYRIQKLSKMLNISDNQLSSRFTGEDFNGGNPMELLERERLDQEDKLSKMEEQMESVFQEKVREKLMKHREFQADLQRRKEAMMEAQEKERQELAERRRRYDEDRKVFEDEKLRSMIGTKSKKDTKKKP</sequence>
<evidence type="ECO:0000259" key="10">
    <source>
        <dbReference type="PROSITE" id="PS51719"/>
    </source>
</evidence>
<evidence type="ECO:0000256" key="3">
    <source>
        <dbReference type="ARBA" id="ARBA00022741"/>
    </source>
</evidence>
<keyword evidence="3 8" id="KW-0547">Nucleotide-binding</keyword>
<dbReference type="CDD" id="cd01850">
    <property type="entry name" value="CDC_Septin"/>
    <property type="match status" value="1"/>
</dbReference>
<keyword evidence="5 8" id="KW-0342">GTP-binding</keyword>
<comment type="similarity">
    <text evidence="7 8">Belongs to the TRAFAC class TrmE-Era-EngA-EngB-Septin-like GTPase superfamily. Septin GTPase family.</text>
</comment>
<dbReference type="PIRSF" id="PIRSF006698">
    <property type="entry name" value="Septin"/>
    <property type="match status" value="1"/>
</dbReference>
<dbReference type="InterPro" id="IPR030379">
    <property type="entry name" value="G_SEPTIN_dom"/>
</dbReference>
<dbReference type="GO" id="GO:0005856">
    <property type="term" value="C:cytoskeleton"/>
    <property type="evidence" value="ECO:0007669"/>
    <property type="project" value="UniProtKB-ARBA"/>
</dbReference>
<evidence type="ECO:0000256" key="8">
    <source>
        <dbReference type="RuleBase" id="RU004560"/>
    </source>
</evidence>
<dbReference type="FunFam" id="3.40.50.300:FF:000162">
    <property type="entry name" value="septin-7 isoform X1"/>
    <property type="match status" value="1"/>
</dbReference>
<evidence type="ECO:0000256" key="4">
    <source>
        <dbReference type="ARBA" id="ARBA00023054"/>
    </source>
</evidence>
<feature type="domain" description="Septin-type G" evidence="10">
    <location>
        <begin position="25"/>
        <end position="297"/>
    </location>
</feature>
<evidence type="ECO:0000256" key="9">
    <source>
        <dbReference type="SAM" id="MobiDB-lite"/>
    </source>
</evidence>